<protein>
    <recommendedName>
        <fullName evidence="3">NodB homology domain-containing protein</fullName>
    </recommendedName>
</protein>
<comment type="subcellular location">
    <subcellularLocation>
        <location evidence="1">Secreted</location>
    </subcellularLocation>
</comment>
<dbReference type="InterPro" id="IPR002509">
    <property type="entry name" value="NODB_dom"/>
</dbReference>
<reference evidence="4" key="1">
    <citation type="submission" date="2019-08" db="EMBL/GenBank/DDBJ databases">
        <authorList>
            <person name="Kucharzyk K."/>
            <person name="Murdoch R.W."/>
            <person name="Higgins S."/>
            <person name="Loffler F."/>
        </authorList>
    </citation>
    <scope>NUCLEOTIDE SEQUENCE</scope>
</reference>
<keyword evidence="2" id="KW-0732">Signal</keyword>
<dbReference type="GO" id="GO:0005576">
    <property type="term" value="C:extracellular region"/>
    <property type="evidence" value="ECO:0007669"/>
    <property type="project" value="UniProtKB-SubCell"/>
</dbReference>
<dbReference type="PROSITE" id="PS51257">
    <property type="entry name" value="PROKAR_LIPOPROTEIN"/>
    <property type="match status" value="1"/>
</dbReference>
<dbReference type="PANTHER" id="PTHR34216">
    <property type="match status" value="1"/>
</dbReference>
<evidence type="ECO:0000313" key="4">
    <source>
        <dbReference type="EMBL" id="MPL81816.1"/>
    </source>
</evidence>
<gene>
    <name evidence="4" type="ORF">SDC9_27746</name>
</gene>
<dbReference type="SUPFAM" id="SSF88713">
    <property type="entry name" value="Glycoside hydrolase/deacetylase"/>
    <property type="match status" value="1"/>
</dbReference>
<sequence>MRNKLLLLPCLILMSAIYSCVNTDNHPVKRDVSTDKISTDKQQTEKKPDVRQAANTAVEILQKAEVPVLCYHRISESAKGDYSVSPATFEAHMKVLADSGFQSVLPDQLYDYLVYNKALPEKPVMISFDDSRTEHVEIAAPVMERFGFKGVFFIMTITYNKKNYMTTDQIKQLSENGHTIGLHSWDHTMATKYKEENDWLQQVVNPKAKLEDITGKPVCYWAYPNGVYDHQAAMELSRYFKLSFILSNKCDSIQPLQTVRRMIVPELTPQGLLKSMKRTFFSE</sequence>
<feature type="domain" description="NodB homology" evidence="3">
    <location>
        <begin position="122"/>
        <end position="283"/>
    </location>
</feature>
<evidence type="ECO:0000259" key="3">
    <source>
        <dbReference type="PROSITE" id="PS51677"/>
    </source>
</evidence>
<organism evidence="4">
    <name type="scientific">bioreactor metagenome</name>
    <dbReference type="NCBI Taxonomy" id="1076179"/>
    <lineage>
        <taxon>unclassified sequences</taxon>
        <taxon>metagenomes</taxon>
        <taxon>ecological metagenomes</taxon>
    </lineage>
</organism>
<dbReference type="Gene3D" id="3.20.20.370">
    <property type="entry name" value="Glycoside hydrolase/deacetylase"/>
    <property type="match status" value="1"/>
</dbReference>
<dbReference type="InterPro" id="IPR051398">
    <property type="entry name" value="Polysacch_Deacetylase"/>
</dbReference>
<dbReference type="PANTHER" id="PTHR34216:SF3">
    <property type="entry name" value="POLY-BETA-1,6-N-ACETYL-D-GLUCOSAMINE N-DEACETYLASE"/>
    <property type="match status" value="1"/>
</dbReference>
<dbReference type="InterPro" id="IPR011330">
    <property type="entry name" value="Glyco_hydro/deAcase_b/a-brl"/>
</dbReference>
<accession>A0A644URX9</accession>
<proteinExistence type="predicted"/>
<dbReference type="PROSITE" id="PS51677">
    <property type="entry name" value="NODB"/>
    <property type="match status" value="1"/>
</dbReference>
<dbReference type="Pfam" id="PF01522">
    <property type="entry name" value="Polysacc_deac_1"/>
    <property type="match status" value="1"/>
</dbReference>
<evidence type="ECO:0000256" key="2">
    <source>
        <dbReference type="ARBA" id="ARBA00022729"/>
    </source>
</evidence>
<comment type="caution">
    <text evidence="4">The sequence shown here is derived from an EMBL/GenBank/DDBJ whole genome shotgun (WGS) entry which is preliminary data.</text>
</comment>
<evidence type="ECO:0000256" key="1">
    <source>
        <dbReference type="ARBA" id="ARBA00004613"/>
    </source>
</evidence>
<dbReference type="GO" id="GO:0005975">
    <property type="term" value="P:carbohydrate metabolic process"/>
    <property type="evidence" value="ECO:0007669"/>
    <property type="project" value="InterPro"/>
</dbReference>
<name>A0A644URX9_9ZZZZ</name>
<dbReference type="EMBL" id="VSSQ01000155">
    <property type="protein sequence ID" value="MPL81816.1"/>
    <property type="molecule type" value="Genomic_DNA"/>
</dbReference>
<dbReference type="GO" id="GO:0016810">
    <property type="term" value="F:hydrolase activity, acting on carbon-nitrogen (but not peptide) bonds"/>
    <property type="evidence" value="ECO:0007669"/>
    <property type="project" value="InterPro"/>
</dbReference>
<dbReference type="CDD" id="cd10918">
    <property type="entry name" value="CE4_NodB_like_5s_6s"/>
    <property type="match status" value="1"/>
</dbReference>
<dbReference type="AlphaFoldDB" id="A0A644URX9"/>